<accession>A0ABN7B9L5</accession>
<dbReference type="EMBL" id="AP028918">
    <property type="protein sequence ID" value="BES99502.1"/>
    <property type="molecule type" value="Genomic_DNA"/>
</dbReference>
<sequence>MRLLMQNYYGHAWFSAKRKFISDVRAEALLESAFLSRRYIDRMKVFKVKQQATNAKTDEPRYVYPKFRNIPARVNSYRRKPPNVQS</sequence>
<dbReference type="Proteomes" id="UP001307889">
    <property type="component" value="Chromosome 10"/>
</dbReference>
<reference evidence="1 2" key="1">
    <citation type="submission" date="2023-09" db="EMBL/GenBank/DDBJ databases">
        <title>Nesidiocoris tenuis whole genome shotgun sequence.</title>
        <authorList>
            <person name="Shibata T."/>
            <person name="Shimoda M."/>
            <person name="Kobayashi T."/>
            <person name="Uehara T."/>
        </authorList>
    </citation>
    <scope>NUCLEOTIDE SEQUENCE [LARGE SCALE GENOMIC DNA]</scope>
    <source>
        <strain evidence="1 2">Japan</strain>
    </source>
</reference>
<organism evidence="1 2">
    <name type="scientific">Nesidiocoris tenuis</name>
    <dbReference type="NCBI Taxonomy" id="355587"/>
    <lineage>
        <taxon>Eukaryota</taxon>
        <taxon>Metazoa</taxon>
        <taxon>Ecdysozoa</taxon>
        <taxon>Arthropoda</taxon>
        <taxon>Hexapoda</taxon>
        <taxon>Insecta</taxon>
        <taxon>Pterygota</taxon>
        <taxon>Neoptera</taxon>
        <taxon>Paraneoptera</taxon>
        <taxon>Hemiptera</taxon>
        <taxon>Heteroptera</taxon>
        <taxon>Panheteroptera</taxon>
        <taxon>Cimicomorpha</taxon>
        <taxon>Miridae</taxon>
        <taxon>Dicyphina</taxon>
        <taxon>Nesidiocoris</taxon>
    </lineage>
</organism>
<proteinExistence type="predicted"/>
<name>A0ABN7B9L5_9HEMI</name>
<keyword evidence="2" id="KW-1185">Reference proteome</keyword>
<evidence type="ECO:0000313" key="2">
    <source>
        <dbReference type="Proteomes" id="UP001307889"/>
    </source>
</evidence>
<protein>
    <recommendedName>
        <fullName evidence="3">Myosin motor domain-containing protein</fullName>
    </recommendedName>
</protein>
<evidence type="ECO:0008006" key="3">
    <source>
        <dbReference type="Google" id="ProtNLM"/>
    </source>
</evidence>
<gene>
    <name evidence="1" type="ORF">NTJ_12319</name>
</gene>
<evidence type="ECO:0000313" key="1">
    <source>
        <dbReference type="EMBL" id="BES99502.1"/>
    </source>
</evidence>